<dbReference type="STRING" id="1183438.GKIL_0397"/>
<organism evidence="1 2">
    <name type="scientific">Gloeobacter kilaueensis (strain ATCC BAA-2537 / CCAP 1431/1 / ULC 316 / JS1)</name>
    <dbReference type="NCBI Taxonomy" id="1183438"/>
    <lineage>
        <taxon>Bacteria</taxon>
        <taxon>Bacillati</taxon>
        <taxon>Cyanobacteriota</taxon>
        <taxon>Cyanophyceae</taxon>
        <taxon>Gloeobacterales</taxon>
        <taxon>Gloeobacteraceae</taxon>
        <taxon>Gloeobacter</taxon>
    </lineage>
</organism>
<evidence type="ECO:0000313" key="1">
    <source>
        <dbReference type="EMBL" id="AGY56644.1"/>
    </source>
</evidence>
<name>U5QG78_GLOK1</name>
<dbReference type="RefSeq" id="WP_023171665.1">
    <property type="nucleotide sequence ID" value="NC_022600.1"/>
</dbReference>
<proteinExistence type="predicted"/>
<dbReference type="HOGENOM" id="CLU_168183_0_0_3"/>
<dbReference type="KEGG" id="glj:GKIL_0397"/>
<keyword evidence="2" id="KW-1185">Reference proteome</keyword>
<dbReference type="Proteomes" id="UP000017396">
    <property type="component" value="Chromosome"/>
</dbReference>
<sequence length="117" mass="13239">MQPQFIKLGERIVNLSHVVSIDFYTGNKGNLQAEVLTTGFWIIGGKNYEPNKLIFDGAEAKALSLYFDSEIAPASFMVDITHLADLHAEQEQEAYQHLRQKARQLFGRDPEEEGKDV</sequence>
<protein>
    <submittedName>
        <fullName evidence="1">Uncharacterized protein</fullName>
    </submittedName>
</protein>
<dbReference type="EMBL" id="CP003587">
    <property type="protein sequence ID" value="AGY56644.1"/>
    <property type="molecule type" value="Genomic_DNA"/>
</dbReference>
<evidence type="ECO:0000313" key="2">
    <source>
        <dbReference type="Proteomes" id="UP000017396"/>
    </source>
</evidence>
<reference evidence="1 2" key="1">
    <citation type="journal article" date="2013" name="PLoS ONE">
        <title>Cultivation and Complete Genome Sequencing of Gloeobacter kilaueensis sp. nov., from a Lava Cave in Kilauea Caldera, Hawai'i.</title>
        <authorList>
            <person name="Saw J.H."/>
            <person name="Schatz M."/>
            <person name="Brown M.V."/>
            <person name="Kunkel D.D."/>
            <person name="Foster J.S."/>
            <person name="Shick H."/>
            <person name="Christensen S."/>
            <person name="Hou S."/>
            <person name="Wan X."/>
            <person name="Donachie S.P."/>
        </authorList>
    </citation>
    <scope>NUCLEOTIDE SEQUENCE [LARGE SCALE GENOMIC DNA]</scope>
    <source>
        <strain evidence="2">JS</strain>
    </source>
</reference>
<dbReference type="AlphaFoldDB" id="U5QG78"/>
<gene>
    <name evidence="1" type="ORF">GKIL_0397</name>
</gene>
<accession>U5QG78</accession>